<dbReference type="HOGENOM" id="CLU_024391_0_0_1"/>
<dbReference type="InterPro" id="IPR002575">
    <property type="entry name" value="Aminoglycoside_PTrfase"/>
</dbReference>
<accession>L2FZF1</accession>
<dbReference type="PANTHER" id="PTHR21310:SF13">
    <property type="entry name" value="AMINOGLYCOSIDE PHOSPHOTRANSFERASE DOMAIN-CONTAINING PROTEIN"/>
    <property type="match status" value="1"/>
</dbReference>
<feature type="region of interest" description="Disordered" evidence="1">
    <location>
        <begin position="456"/>
        <end position="485"/>
    </location>
</feature>
<feature type="compositionally biased region" description="Low complexity" evidence="1">
    <location>
        <begin position="460"/>
        <end position="480"/>
    </location>
</feature>
<name>L2FZF1_COLFN</name>
<dbReference type="STRING" id="1213859.L2FZF1"/>
<evidence type="ECO:0000259" key="2">
    <source>
        <dbReference type="Pfam" id="PF01636"/>
    </source>
</evidence>
<proteinExistence type="predicted"/>
<sequence length="704" mass="78644">MRVFLPLDPGYQTRGEVATMRWIKQRTSIPVPEVFAFDDSSNNEIGFEWMLMEFMPGIRAHKRWRKMPMAQKEAIAEKMADYHAQILDAGTRLKEFRTIGTLYFGEPKDNEQPPSELHFTPGRVVDYVFFCGNNYNYDIPRGPFEFSQEWLKSLLNIIILEKTAEAENAETESDKDEPEAIAEVERKLLTVLPIVFSDPEPSQQTVPWSPITDLEDILINDDGNITGLVNWNCVSTMPSWFLTQMPSFLDGKVRNQEPIREIYGNDNGDDWEDDGLDSEGKTILYWEHLMQFEQTKLRKLYTARMEKLRPGWSAEEEMSGLKPSTMGLFVRVFGLQAHAAKNNKTAVDGDVAAKHSTTRSALRKPYKQPWVTVKATSHSQPLACVTMPDSHDANKTRKHIIAFTEESQGAQHLATAPGTDGQRPGGANSATFPIIEAETQDADYYQSIDIATGEKTQIHSRSASGSSAGTSSSAGQSSTRTLKRKKGVTGLSDQYQIDGIFIQADNKQRVRSISVSQVSSISTIRTDTDSALVAFPTFRSAGRRGTKLDGLLETEGKLARYKDVEEIQADEGFNTAVLDLKDWALTGHKNVVGYETYSKQSVIQEIYEDLPKPEGEDFATSPKSARNLLFGNYETGQYKMIRASDSAMAPAETKKWCFSTFGSSFMRFIQTITSGAALLSVYEASTAGKIDTNTDDGETYDWAA</sequence>
<dbReference type="InterPro" id="IPR051678">
    <property type="entry name" value="AGP_Transferase"/>
</dbReference>
<feature type="region of interest" description="Disordered" evidence="1">
    <location>
        <begin position="407"/>
        <end position="429"/>
    </location>
</feature>
<evidence type="ECO:0000256" key="1">
    <source>
        <dbReference type="SAM" id="MobiDB-lite"/>
    </source>
</evidence>
<feature type="domain" description="Aminoglycoside phosphotransferase" evidence="2">
    <location>
        <begin position="13"/>
        <end position="100"/>
    </location>
</feature>
<organism evidence="3">
    <name type="scientific">Colletotrichum fructicola (strain Nara gc5)</name>
    <name type="common">Anthracnose fungus</name>
    <name type="synonym">Colletotrichum gloeosporioides (strain Nara gc5)</name>
    <dbReference type="NCBI Taxonomy" id="1213859"/>
    <lineage>
        <taxon>Eukaryota</taxon>
        <taxon>Fungi</taxon>
        <taxon>Dikarya</taxon>
        <taxon>Ascomycota</taxon>
        <taxon>Pezizomycotina</taxon>
        <taxon>Sordariomycetes</taxon>
        <taxon>Hypocreomycetidae</taxon>
        <taxon>Glomerellales</taxon>
        <taxon>Glomerellaceae</taxon>
        <taxon>Colletotrichum</taxon>
        <taxon>Colletotrichum gloeosporioides species complex</taxon>
    </lineage>
</organism>
<reference evidence="3" key="1">
    <citation type="submission" date="2012-08" db="EMBL/GenBank/DDBJ databases">
        <title>Genome analysis of Colletotrichum orbiculare and Colletotrichum fructicola.</title>
        <authorList>
            <person name="Gan P.H.P."/>
            <person name="Ikeda K."/>
            <person name="Irieda H."/>
            <person name="Narusaka M."/>
            <person name="O'Connell R.J."/>
            <person name="Narusaka Y."/>
            <person name="Takano Y."/>
            <person name="Kubo Y."/>
            <person name="Shirasu K."/>
        </authorList>
    </citation>
    <scope>NUCLEOTIDE SEQUENCE</scope>
    <source>
        <strain evidence="3">Nara gc5</strain>
    </source>
</reference>
<dbReference type="EMBL" id="KB020746">
    <property type="protein sequence ID" value="ELA31500.1"/>
    <property type="molecule type" value="Genomic_DNA"/>
</dbReference>
<dbReference type="InterPro" id="IPR011009">
    <property type="entry name" value="Kinase-like_dom_sf"/>
</dbReference>
<gene>
    <name evidence="3" type="ORF">CGGC5_8391</name>
</gene>
<evidence type="ECO:0000313" key="3">
    <source>
        <dbReference type="EMBL" id="ELA31500.1"/>
    </source>
</evidence>
<dbReference type="SUPFAM" id="SSF56112">
    <property type="entry name" value="Protein kinase-like (PK-like)"/>
    <property type="match status" value="1"/>
</dbReference>
<protein>
    <recommendedName>
        <fullName evidence="2">Aminoglycoside phosphotransferase domain-containing protein</fullName>
    </recommendedName>
</protein>
<dbReference type="Pfam" id="PF01636">
    <property type="entry name" value="APH"/>
    <property type="match status" value="1"/>
</dbReference>
<dbReference type="PANTHER" id="PTHR21310">
    <property type="entry name" value="AMINOGLYCOSIDE PHOSPHOTRANSFERASE-RELATED-RELATED"/>
    <property type="match status" value="1"/>
</dbReference>
<dbReference type="AlphaFoldDB" id="L2FZF1"/>